<proteinExistence type="predicted"/>
<comment type="caution">
    <text evidence="1">The sequence shown here is derived from an EMBL/GenBank/DDBJ whole genome shotgun (WGS) entry which is preliminary data.</text>
</comment>
<dbReference type="EMBL" id="JBBNAF010000010">
    <property type="protein sequence ID" value="KAK9107585.1"/>
    <property type="molecule type" value="Genomic_DNA"/>
</dbReference>
<accession>A0AAP0FCE8</accession>
<gene>
    <name evidence="1" type="ORF">Syun_023596</name>
</gene>
<protein>
    <submittedName>
        <fullName evidence="1">Uncharacterized protein</fullName>
    </submittedName>
</protein>
<dbReference type="AlphaFoldDB" id="A0AAP0FCE8"/>
<sequence length="63" mass="7247">MHGVKQVDDLIYLKVSPWKDLIEERESTMRIRYPTSSKVEIGLSLNFGMKFLLVGKIVTACFN</sequence>
<evidence type="ECO:0000313" key="1">
    <source>
        <dbReference type="EMBL" id="KAK9107585.1"/>
    </source>
</evidence>
<keyword evidence="2" id="KW-1185">Reference proteome</keyword>
<name>A0AAP0FCE8_9MAGN</name>
<organism evidence="1 2">
    <name type="scientific">Stephania yunnanensis</name>
    <dbReference type="NCBI Taxonomy" id="152371"/>
    <lineage>
        <taxon>Eukaryota</taxon>
        <taxon>Viridiplantae</taxon>
        <taxon>Streptophyta</taxon>
        <taxon>Embryophyta</taxon>
        <taxon>Tracheophyta</taxon>
        <taxon>Spermatophyta</taxon>
        <taxon>Magnoliopsida</taxon>
        <taxon>Ranunculales</taxon>
        <taxon>Menispermaceae</taxon>
        <taxon>Menispermoideae</taxon>
        <taxon>Cissampelideae</taxon>
        <taxon>Stephania</taxon>
    </lineage>
</organism>
<dbReference type="Proteomes" id="UP001420932">
    <property type="component" value="Unassembled WGS sequence"/>
</dbReference>
<reference evidence="1 2" key="1">
    <citation type="submission" date="2024-01" db="EMBL/GenBank/DDBJ databases">
        <title>Genome assemblies of Stephania.</title>
        <authorList>
            <person name="Yang L."/>
        </authorList>
    </citation>
    <scope>NUCLEOTIDE SEQUENCE [LARGE SCALE GENOMIC DNA]</scope>
    <source>
        <strain evidence="1">YNDBR</strain>
        <tissue evidence="1">Leaf</tissue>
    </source>
</reference>
<evidence type="ECO:0000313" key="2">
    <source>
        <dbReference type="Proteomes" id="UP001420932"/>
    </source>
</evidence>